<dbReference type="EMBL" id="VYZN01000014">
    <property type="protein sequence ID" value="KAE9539620.1"/>
    <property type="molecule type" value="Genomic_DNA"/>
</dbReference>
<feature type="transmembrane region" description="Helical" evidence="1">
    <location>
        <begin position="101"/>
        <end position="125"/>
    </location>
</feature>
<reference evidence="2 3" key="1">
    <citation type="submission" date="2019-08" db="EMBL/GenBank/DDBJ databases">
        <title>The genome of the soybean aphid Biotype 1, its phylome, world population structure and adaptation to the North American continent.</title>
        <authorList>
            <person name="Giordano R."/>
            <person name="Donthu R.K."/>
            <person name="Hernandez A.G."/>
            <person name="Wright C.L."/>
            <person name="Zimin A.V."/>
        </authorList>
    </citation>
    <scope>NUCLEOTIDE SEQUENCE [LARGE SCALE GENOMIC DNA]</scope>
    <source>
        <tissue evidence="2">Whole aphids</tissue>
    </source>
</reference>
<proteinExistence type="predicted"/>
<feature type="transmembrane region" description="Helical" evidence="1">
    <location>
        <begin position="13"/>
        <end position="34"/>
    </location>
</feature>
<sequence>MYLVFPLLIVKPIYFPIFISSSTVLWILSCEFPITTISSAYASRIFPSSGFNVSVRGIFLITLSNAILKSAGDIASPCFSPLFIVNGDDISLFTLTRLLMFVLHSFIMLINLFDITVVIITNVLGKKKKIKDKNKKSASGYRSAIPPTLTFSENLKGAEVKNRRIFTAPNVVDRHKKKNTHHCKINTFITPFRI</sequence>
<comment type="caution">
    <text evidence="2">The sequence shown here is derived from an EMBL/GenBank/DDBJ whole genome shotgun (WGS) entry which is preliminary data.</text>
</comment>
<keyword evidence="1" id="KW-0472">Membrane</keyword>
<keyword evidence="1" id="KW-1133">Transmembrane helix</keyword>
<protein>
    <submittedName>
        <fullName evidence="2">Uncharacterized protein</fullName>
    </submittedName>
</protein>
<keyword evidence="3" id="KW-1185">Reference proteome</keyword>
<evidence type="ECO:0000256" key="1">
    <source>
        <dbReference type="SAM" id="Phobius"/>
    </source>
</evidence>
<dbReference type="Proteomes" id="UP000475862">
    <property type="component" value="Unassembled WGS sequence"/>
</dbReference>
<evidence type="ECO:0000313" key="2">
    <source>
        <dbReference type="EMBL" id="KAE9539620.1"/>
    </source>
</evidence>
<organism evidence="2 3">
    <name type="scientific">Aphis glycines</name>
    <name type="common">Soybean aphid</name>
    <dbReference type="NCBI Taxonomy" id="307491"/>
    <lineage>
        <taxon>Eukaryota</taxon>
        <taxon>Metazoa</taxon>
        <taxon>Ecdysozoa</taxon>
        <taxon>Arthropoda</taxon>
        <taxon>Hexapoda</taxon>
        <taxon>Insecta</taxon>
        <taxon>Pterygota</taxon>
        <taxon>Neoptera</taxon>
        <taxon>Paraneoptera</taxon>
        <taxon>Hemiptera</taxon>
        <taxon>Sternorrhyncha</taxon>
        <taxon>Aphidomorpha</taxon>
        <taxon>Aphidoidea</taxon>
        <taxon>Aphididae</taxon>
        <taxon>Aphidini</taxon>
        <taxon>Aphis</taxon>
        <taxon>Aphis</taxon>
    </lineage>
</organism>
<dbReference type="AlphaFoldDB" id="A0A6G0TVL8"/>
<accession>A0A6G0TVL8</accession>
<gene>
    <name evidence="2" type="ORF">AGLY_004872</name>
</gene>
<evidence type="ECO:0000313" key="3">
    <source>
        <dbReference type="Proteomes" id="UP000475862"/>
    </source>
</evidence>
<name>A0A6G0TVL8_APHGL</name>
<keyword evidence="1" id="KW-0812">Transmembrane</keyword>